<evidence type="ECO:0000259" key="1">
    <source>
        <dbReference type="Pfam" id="PF22730"/>
    </source>
</evidence>
<evidence type="ECO:0000313" key="2">
    <source>
        <dbReference type="EMBL" id="AUB40910.1"/>
    </source>
</evidence>
<proteinExistence type="predicted"/>
<evidence type="ECO:0000313" key="3">
    <source>
        <dbReference type="Proteomes" id="UP000232003"/>
    </source>
</evidence>
<dbReference type="InterPro" id="IPR054570">
    <property type="entry name" value="NCC-H_dom"/>
</dbReference>
<dbReference type="Pfam" id="PF22730">
    <property type="entry name" value="NCC-H"/>
    <property type="match status" value="1"/>
</dbReference>
<keyword evidence="3" id="KW-1185">Reference proteome</keyword>
<name>A0A2K8SZV8_9NOSO</name>
<organism evidence="2 3">
    <name type="scientific">Nostoc flagelliforme CCNUN1</name>
    <dbReference type="NCBI Taxonomy" id="2038116"/>
    <lineage>
        <taxon>Bacteria</taxon>
        <taxon>Bacillati</taxon>
        <taxon>Cyanobacteriota</taxon>
        <taxon>Cyanophyceae</taxon>
        <taxon>Nostocales</taxon>
        <taxon>Nostocaceae</taxon>
        <taxon>Nostoc</taxon>
    </lineage>
</organism>
<gene>
    <name evidence="2" type="ORF">COO91_06946</name>
</gene>
<reference evidence="2" key="1">
    <citation type="submission" date="2017-11" db="EMBL/GenBank/DDBJ databases">
        <title>Complete genome of a free-living desiccation-tolerant cyanobacterium and its photosynthetic adaptation to extreme terrestrial habitat.</title>
        <authorList>
            <person name="Shang J."/>
        </authorList>
    </citation>
    <scope>NUCLEOTIDE SEQUENCE [LARGE SCALE GENOMIC DNA]</scope>
    <source>
        <strain evidence="2">CCNUN1</strain>
    </source>
</reference>
<dbReference type="KEGG" id="nfl:COO91_06946"/>
<dbReference type="AlphaFoldDB" id="A0A2K8SZV8"/>
<sequence length="227" mass="26309">MSLKCNSQKGSQVPEPLFSRFNFWIARVVKHTLDDFSNILLDKLRKKHSSSIETKEISEQKEKIPVLDENNKIVGYLTFVEYFDELRQVAQFIHLSSDDNSLLMDNLNKLLKLGRNKFVRSLIARATGEICGGNFHIYNASIKIIYASKEGNVLQSASFCLIEILQNQLYPLAVNNLKECINQKEEDGSQFIRRIYCYEVIWNCAQSMPYPAFYQAWHQQEKVKDGE</sequence>
<feature type="domain" description="NACHT C-terminal Cysteine and Histidine-containing" evidence="1">
    <location>
        <begin position="192"/>
        <end position="218"/>
    </location>
</feature>
<dbReference type="EMBL" id="CP024785">
    <property type="protein sequence ID" value="AUB40910.1"/>
    <property type="molecule type" value="Genomic_DNA"/>
</dbReference>
<protein>
    <submittedName>
        <fullName evidence="2">HEAT repeat</fullName>
    </submittedName>
</protein>
<accession>A0A2K8SZV8</accession>
<dbReference type="Proteomes" id="UP000232003">
    <property type="component" value="Chromosome"/>
</dbReference>